<sequence>MVSFFLSLPVVQTHLAKRATNFLNQTYSTNINIDEIHFIPFWGDVSIKGVYVEDYKKDTLIYINKLNTSIVNVRELVSGDLEFGAISVDRLLFNMKTYKGETNTNLDVFVEKLDEGEGNPENPFLMTSTHISVRDSEYRLIDQNNENPVILGLENLNIESDDFLILGPDVSLNVRDLKFTSKKGVIVNHLQSEFSYTKSQMRLDSLHIQTPGSNIQGQAVFDYQPGDFQDFLNKVKISGKFRESTVALDEINLYFDEFGKDKQVELSTDFTGYLNRLEMDNLYMTSGNTLIDGDFVFNNMFEQDKEFSIDVHARNVSSNYHQLIGLLPGILGKALPNSFDRFGQLSIFGNMRITEESVYAKVNLISDIGKGYSDLTLSNINQSEDAAYKGILSLQDFDLGAFLENDLLGKTDLDISVDGFGFEQETLNTEVIGELYSIVYNGYEYNGIKVSGVVKDQLFDGSITSVDENFDINFKGLADLSGATNEFKFVASVRNVDLNKLNFVSRDSISVFKGNITADMSGNSLYELAGEMNFRRTNYTNQNDSYYFDDFTITSEFIDQEHIIAINSPDIITGSLRGKYHIRELGNIIKNSIGSIYTNYNPEPVTPGQYVDFDFKIYNKIVGVFFPQLEFGSNTSISGSVDADQEDFKLNFTSPKISASGNEFDQIQIEIDNKNPLYNTFVEVSEIESNIYDVSDFRLINTKIDDTLFFRTEFKGGEQFNDIYNLNFYHTFNEKQESVIGLKRSRLGFKGRDWIINANNNTDNKVSFSRSLDTVNISQVVMNYNEEQIRLEGMLIDSTYKDVDLEFENVTLDKILPDIDSLKLEGKVDGYLNVLQRNKIYTPSSNVKISDFAVNDLDMGNLFLSILGNQDLTHFGVNAKIVEDSKETLNILGDINADTNGTIVDLKGQLDNLNLEILSPLGADVISDIRGFASGDFRLTGELGNPEMSGALQIQDGGLNIPYLNVDMNMPKLAEVRLEGRSFVLEDLTFTDTQYHTRMNLSGSVTYDRFKDWYLDLYMDTKGERFLVLNTKSSPDELYYGTGFISGTAQLYGLTSEILNIDVNARTEKGTSFVIPLSDVTEIGDTSFINFIDKNETDAEAAKRKVADVQGIEMQFDLDVTPQAEIEIVVDPKTRSTLKGTGAGNLLIEINTNGKFNMYGDFITYTGEFLFKYGGFINKRFVVQPGGTINWEGDPVDDADMNIAAKYSLYANPGILMDNAQITRKIATDVTIRLEGQLMQPTLDYEITFPNTNAVVTSELQYHLDDNAKRELQAFSLLSQGVFLDELSINQTAVTGNLVQTASSLFNQVLNAGEGKFDVGVSYEIGERNPELDYVSEDRLGVTVSTQISERVLINGKIGVPVGGVTETVVAGDVEIQILLNDDGSLIARIFNRESEIQQFFAQQQGYTQGVGLSYQVEFDTFRELVKRILEGKTESYSNGIGLGEPEEEEQEQQEESMGNGLVNFQTKKSKQQE</sequence>
<dbReference type="eggNOG" id="COG2911">
    <property type="taxonomic scope" value="Bacteria"/>
</dbReference>
<dbReference type="EMBL" id="AMSG01000013">
    <property type="protein sequence ID" value="EKF54925.1"/>
    <property type="molecule type" value="Genomic_DNA"/>
</dbReference>
<evidence type="ECO:0000256" key="2">
    <source>
        <dbReference type="ARBA" id="ARBA00022692"/>
    </source>
</evidence>
<dbReference type="InterPro" id="IPR007452">
    <property type="entry name" value="TamB_C"/>
</dbReference>
<evidence type="ECO:0000256" key="3">
    <source>
        <dbReference type="ARBA" id="ARBA00022989"/>
    </source>
</evidence>
<comment type="caution">
    <text evidence="7">The sequence shown here is derived from an EMBL/GenBank/DDBJ whole genome shotgun (WGS) entry which is preliminary data.</text>
</comment>
<gene>
    <name evidence="7" type="ORF">I215_10158</name>
</gene>
<dbReference type="STRING" id="555500.I215_10158"/>
<evidence type="ECO:0000256" key="5">
    <source>
        <dbReference type="SAM" id="MobiDB-lite"/>
    </source>
</evidence>
<keyword evidence="8" id="KW-1185">Reference proteome</keyword>
<organism evidence="7 8">
    <name type="scientific">Galbibacter marinus</name>
    <dbReference type="NCBI Taxonomy" id="555500"/>
    <lineage>
        <taxon>Bacteria</taxon>
        <taxon>Pseudomonadati</taxon>
        <taxon>Bacteroidota</taxon>
        <taxon>Flavobacteriia</taxon>
        <taxon>Flavobacteriales</taxon>
        <taxon>Flavobacteriaceae</taxon>
        <taxon>Galbibacter</taxon>
    </lineage>
</organism>
<comment type="subcellular location">
    <subcellularLocation>
        <location evidence="1">Membrane</location>
        <topology evidence="1">Single-pass membrane protein</topology>
    </subcellularLocation>
</comment>
<feature type="region of interest" description="Disordered" evidence="5">
    <location>
        <begin position="1436"/>
        <end position="1474"/>
    </location>
</feature>
<dbReference type="GO" id="GO:0009306">
    <property type="term" value="P:protein secretion"/>
    <property type="evidence" value="ECO:0007669"/>
    <property type="project" value="InterPro"/>
</dbReference>
<evidence type="ECO:0000256" key="1">
    <source>
        <dbReference type="ARBA" id="ARBA00004167"/>
    </source>
</evidence>
<dbReference type="PANTHER" id="PTHR36985:SF1">
    <property type="entry name" value="TRANSLOCATION AND ASSEMBLY MODULE SUBUNIT TAMB"/>
    <property type="match status" value="1"/>
</dbReference>
<protein>
    <recommendedName>
        <fullName evidence="6">Translocation and assembly module TamB C-terminal domain-containing protein</fullName>
    </recommendedName>
</protein>
<accession>K2PQW2</accession>
<evidence type="ECO:0000313" key="7">
    <source>
        <dbReference type="EMBL" id="EKF54925.1"/>
    </source>
</evidence>
<keyword evidence="3" id="KW-1133">Transmembrane helix</keyword>
<dbReference type="GO" id="GO:0005886">
    <property type="term" value="C:plasma membrane"/>
    <property type="evidence" value="ECO:0007669"/>
    <property type="project" value="InterPro"/>
</dbReference>
<dbReference type="Pfam" id="PF04357">
    <property type="entry name" value="TamB"/>
    <property type="match status" value="1"/>
</dbReference>
<dbReference type="PATRIC" id="fig|555500.3.peg.2098"/>
<feature type="compositionally biased region" description="Acidic residues" evidence="5">
    <location>
        <begin position="1445"/>
        <end position="1455"/>
    </location>
</feature>
<dbReference type="PANTHER" id="PTHR36985">
    <property type="entry name" value="TRANSLOCATION AND ASSEMBLY MODULE SUBUNIT TAMB"/>
    <property type="match status" value="1"/>
</dbReference>
<evidence type="ECO:0000259" key="6">
    <source>
        <dbReference type="Pfam" id="PF04357"/>
    </source>
</evidence>
<keyword evidence="2" id="KW-0812">Transmembrane</keyword>
<evidence type="ECO:0000256" key="4">
    <source>
        <dbReference type="ARBA" id="ARBA00023136"/>
    </source>
</evidence>
<proteinExistence type="predicted"/>
<dbReference type="Proteomes" id="UP000007364">
    <property type="component" value="Unassembled WGS sequence"/>
</dbReference>
<name>K2PQW2_9FLAO</name>
<feature type="domain" description="Translocation and assembly module TamB C-terminal" evidence="6">
    <location>
        <begin position="991"/>
        <end position="1419"/>
    </location>
</feature>
<evidence type="ECO:0000313" key="8">
    <source>
        <dbReference type="Proteomes" id="UP000007364"/>
    </source>
</evidence>
<reference evidence="7 8" key="1">
    <citation type="journal article" date="2012" name="J. Bacteriol.">
        <title>Genome Sequence of Galbibacter marinum Type Strain ck-I2-15.</title>
        <authorList>
            <person name="Lai Q."/>
            <person name="Li C."/>
            <person name="Shao Z."/>
        </authorList>
    </citation>
    <scope>NUCLEOTIDE SEQUENCE [LARGE SCALE GENOMIC DNA]</scope>
    <source>
        <strain evidence="8">ck-I2-15</strain>
    </source>
</reference>
<keyword evidence="4" id="KW-0472">Membrane</keyword>